<dbReference type="EMBL" id="JBHSEP010000002">
    <property type="protein sequence ID" value="MFC4597687.1"/>
    <property type="molecule type" value="Genomic_DNA"/>
</dbReference>
<evidence type="ECO:0000256" key="6">
    <source>
        <dbReference type="ARBA" id="ARBA00023136"/>
    </source>
</evidence>
<comment type="caution">
    <text evidence="9">The sequence shown here is derived from an EMBL/GenBank/DDBJ whole genome shotgun (WGS) entry which is preliminary data.</text>
</comment>
<keyword evidence="2 7" id="KW-0813">Transport</keyword>
<feature type="domain" description="ABC transmembrane type-1" evidence="8">
    <location>
        <begin position="70"/>
        <end position="283"/>
    </location>
</feature>
<feature type="transmembrane region" description="Helical" evidence="7">
    <location>
        <begin position="138"/>
        <end position="163"/>
    </location>
</feature>
<evidence type="ECO:0000256" key="5">
    <source>
        <dbReference type="ARBA" id="ARBA00022989"/>
    </source>
</evidence>
<dbReference type="RefSeq" id="WP_378093128.1">
    <property type="nucleotide sequence ID" value="NZ_JBHSEP010000002.1"/>
</dbReference>
<feature type="transmembrane region" description="Helical" evidence="7">
    <location>
        <begin position="12"/>
        <end position="36"/>
    </location>
</feature>
<dbReference type="InterPro" id="IPR035906">
    <property type="entry name" value="MetI-like_sf"/>
</dbReference>
<evidence type="ECO:0000313" key="10">
    <source>
        <dbReference type="Proteomes" id="UP001596028"/>
    </source>
</evidence>
<keyword evidence="4 7" id="KW-0812">Transmembrane</keyword>
<sequence length="295" mass="33454">MFVRAFRKYAISYLFLLPWFLGFLFLALIPFLYSLFLSFTDFDMFTAPEWVGLGNYKEMLMEDGRFQKALRVTFIYVFVGVPVELAVALLLALLMNKGIRGLSLYRAVYYIPYLFGGSVAIAVLWRKVFGVDGIFNQFLAMFGIQGISWIGTPSTAIYTLILLKVWQFGSPMIIFLAGLKQIPKELYEAASIDGAGRIGQFRSITLPLLSPIIFFNMIMQLVYSFQAFTPAYIVSNGTGGPVDSTLFYTLYLYEKGFTNFSMGYSSAMAWFLLMVIAFFSAIGFITSKKWVHYEG</sequence>
<feature type="transmembrane region" description="Helical" evidence="7">
    <location>
        <begin position="204"/>
        <end position="223"/>
    </location>
</feature>
<name>A0ABV9F7P1_9BACL</name>
<keyword evidence="3" id="KW-1003">Cell membrane</keyword>
<feature type="transmembrane region" description="Helical" evidence="7">
    <location>
        <begin position="107"/>
        <end position="126"/>
    </location>
</feature>
<evidence type="ECO:0000256" key="2">
    <source>
        <dbReference type="ARBA" id="ARBA00022448"/>
    </source>
</evidence>
<proteinExistence type="inferred from homology"/>
<evidence type="ECO:0000256" key="1">
    <source>
        <dbReference type="ARBA" id="ARBA00004651"/>
    </source>
</evidence>
<feature type="transmembrane region" description="Helical" evidence="7">
    <location>
        <begin position="74"/>
        <end position="95"/>
    </location>
</feature>
<evidence type="ECO:0000313" key="9">
    <source>
        <dbReference type="EMBL" id="MFC4597687.1"/>
    </source>
</evidence>
<evidence type="ECO:0000256" key="3">
    <source>
        <dbReference type="ARBA" id="ARBA00022475"/>
    </source>
</evidence>
<keyword evidence="10" id="KW-1185">Reference proteome</keyword>
<evidence type="ECO:0000256" key="7">
    <source>
        <dbReference type="RuleBase" id="RU363032"/>
    </source>
</evidence>
<dbReference type="PROSITE" id="PS50928">
    <property type="entry name" value="ABC_TM1"/>
    <property type="match status" value="1"/>
</dbReference>
<dbReference type="PANTHER" id="PTHR30193">
    <property type="entry name" value="ABC TRANSPORTER PERMEASE PROTEIN"/>
    <property type="match status" value="1"/>
</dbReference>
<dbReference type="SUPFAM" id="SSF161098">
    <property type="entry name" value="MetI-like"/>
    <property type="match status" value="1"/>
</dbReference>
<comment type="subcellular location">
    <subcellularLocation>
        <location evidence="1 7">Cell membrane</location>
        <topology evidence="1 7">Multi-pass membrane protein</topology>
    </subcellularLocation>
</comment>
<organism evidence="9 10">
    <name type="scientific">Cohnella hongkongensis</name>
    <dbReference type="NCBI Taxonomy" id="178337"/>
    <lineage>
        <taxon>Bacteria</taxon>
        <taxon>Bacillati</taxon>
        <taxon>Bacillota</taxon>
        <taxon>Bacilli</taxon>
        <taxon>Bacillales</taxon>
        <taxon>Paenibacillaceae</taxon>
        <taxon>Cohnella</taxon>
    </lineage>
</organism>
<dbReference type="InterPro" id="IPR051393">
    <property type="entry name" value="ABC_transporter_permease"/>
</dbReference>
<accession>A0ABV9F7P1</accession>
<protein>
    <submittedName>
        <fullName evidence="9">Carbohydrate ABC transporter permease</fullName>
    </submittedName>
</protein>
<dbReference type="Proteomes" id="UP001596028">
    <property type="component" value="Unassembled WGS sequence"/>
</dbReference>
<evidence type="ECO:0000256" key="4">
    <source>
        <dbReference type="ARBA" id="ARBA00022692"/>
    </source>
</evidence>
<keyword evidence="6 7" id="KW-0472">Membrane</keyword>
<comment type="similarity">
    <text evidence="7">Belongs to the binding-protein-dependent transport system permease family.</text>
</comment>
<dbReference type="Pfam" id="PF00528">
    <property type="entry name" value="BPD_transp_1"/>
    <property type="match status" value="1"/>
</dbReference>
<dbReference type="InterPro" id="IPR000515">
    <property type="entry name" value="MetI-like"/>
</dbReference>
<dbReference type="PANTHER" id="PTHR30193:SF1">
    <property type="entry name" value="ABC TRANSPORTER PERMEASE PROTEIN YESP-RELATED"/>
    <property type="match status" value="1"/>
</dbReference>
<dbReference type="CDD" id="cd06261">
    <property type="entry name" value="TM_PBP2"/>
    <property type="match status" value="1"/>
</dbReference>
<reference evidence="10" key="1">
    <citation type="journal article" date="2019" name="Int. J. Syst. Evol. Microbiol.">
        <title>The Global Catalogue of Microorganisms (GCM) 10K type strain sequencing project: providing services to taxonomists for standard genome sequencing and annotation.</title>
        <authorList>
            <consortium name="The Broad Institute Genomics Platform"/>
            <consortium name="The Broad Institute Genome Sequencing Center for Infectious Disease"/>
            <person name="Wu L."/>
            <person name="Ma J."/>
        </authorList>
    </citation>
    <scope>NUCLEOTIDE SEQUENCE [LARGE SCALE GENOMIC DNA]</scope>
    <source>
        <strain evidence="10">CCUG 49571</strain>
    </source>
</reference>
<gene>
    <name evidence="9" type="ORF">ACFO3S_05505</name>
</gene>
<dbReference type="Gene3D" id="1.10.3720.10">
    <property type="entry name" value="MetI-like"/>
    <property type="match status" value="1"/>
</dbReference>
<evidence type="ECO:0000259" key="8">
    <source>
        <dbReference type="PROSITE" id="PS50928"/>
    </source>
</evidence>
<feature type="transmembrane region" description="Helical" evidence="7">
    <location>
        <begin position="267"/>
        <end position="286"/>
    </location>
</feature>
<keyword evidence="5 7" id="KW-1133">Transmembrane helix</keyword>